<dbReference type="SUPFAM" id="SSF52402">
    <property type="entry name" value="Adenine nucleotide alpha hydrolases-like"/>
    <property type="match status" value="1"/>
</dbReference>
<evidence type="ECO:0000256" key="6">
    <source>
        <dbReference type="ARBA" id="ARBA00022694"/>
    </source>
</evidence>
<comment type="similarity">
    <text evidence="2">Belongs to the MnmA/TRMU family.</text>
</comment>
<dbReference type="Pfam" id="PF20258">
    <property type="entry name" value="tRNA_Me_trans_C"/>
    <property type="match status" value="1"/>
</dbReference>
<dbReference type="PANTHER" id="PTHR11933:SF5">
    <property type="entry name" value="MITOCHONDRIAL TRNA-SPECIFIC 2-THIOURIDYLASE 1"/>
    <property type="match status" value="1"/>
</dbReference>
<protein>
    <recommendedName>
        <fullName evidence="3">tRNA-5-taurinomethyluridine 2-sulfurtransferase</fullName>
        <ecNumber evidence="3">2.8.1.14</ecNumber>
    </recommendedName>
</protein>
<dbReference type="GeneID" id="107071347"/>
<evidence type="ECO:0000313" key="15">
    <source>
        <dbReference type="RefSeq" id="XP_015185769.1"/>
    </source>
</evidence>
<keyword evidence="4" id="KW-0820">tRNA-binding</keyword>
<evidence type="ECO:0000259" key="12">
    <source>
        <dbReference type="Pfam" id="PF20258"/>
    </source>
</evidence>
<dbReference type="InterPro" id="IPR046884">
    <property type="entry name" value="MnmA-like_central"/>
</dbReference>
<evidence type="ECO:0000259" key="13">
    <source>
        <dbReference type="Pfam" id="PF20259"/>
    </source>
</evidence>
<sequence length="361" mass="41436">MKNWDIINEKGICLAEQDYNDAKKVCEKLDIPLFQVNFVKEYWNNVFSTLLEKYQSGSTPNPDIICNKNIKFDHFINLAQTKFHADAVATGHYVRTSFGPYLENFKPHTNVLMLKALDPNKDQTFFLSQVSQRSLRYCMFPLGEYFKSDVKKIAREAGLIEIAEKKESMGICFVGKREFQHFISEYIENKDGDFVDLDNGKVVGRHQGIHHWTIGQRCRISGLTDPYFVFQKNLQTNIITVVKGTNHPALYTDLLMTKNPHWIAGEPPELTNSERIFICDFRFQHRKPLTVCNVFKTLNNHLIIQLSKPLRAITIGQYAVLYSGQLCLGSAEITYPGPSYFALGQDINVLENNIKKKLAHS</sequence>
<dbReference type="PANTHER" id="PTHR11933">
    <property type="entry name" value="TRNA 5-METHYLAMINOMETHYL-2-THIOURIDYLATE -METHYLTRANSFERASE"/>
    <property type="match status" value="1"/>
</dbReference>
<dbReference type="InterPro" id="IPR046885">
    <property type="entry name" value="MnmA-like_C"/>
</dbReference>
<keyword evidence="10" id="KW-1015">Disulfide bond</keyword>
<dbReference type="CDD" id="cd01998">
    <property type="entry name" value="MnmA_TRMU-like"/>
    <property type="match status" value="1"/>
</dbReference>
<dbReference type="NCBIfam" id="NF001138">
    <property type="entry name" value="PRK00143.1"/>
    <property type="match status" value="1"/>
</dbReference>
<evidence type="ECO:0000256" key="10">
    <source>
        <dbReference type="ARBA" id="ARBA00023157"/>
    </source>
</evidence>
<evidence type="ECO:0000256" key="4">
    <source>
        <dbReference type="ARBA" id="ARBA00022555"/>
    </source>
</evidence>
<dbReference type="Gene3D" id="2.30.30.280">
    <property type="entry name" value="Adenine nucleotide alpha hydrolases-like domains"/>
    <property type="match status" value="1"/>
</dbReference>
<dbReference type="Pfam" id="PF20259">
    <property type="entry name" value="tRNA_Me_trans_M"/>
    <property type="match status" value="1"/>
</dbReference>
<evidence type="ECO:0000256" key="8">
    <source>
        <dbReference type="ARBA" id="ARBA00022840"/>
    </source>
</evidence>
<accession>A0ABM1IZY2</accession>
<dbReference type="InterPro" id="IPR004506">
    <property type="entry name" value="MnmA-like"/>
</dbReference>
<keyword evidence="14" id="KW-1185">Reference proteome</keyword>
<keyword evidence="6" id="KW-0819">tRNA processing</keyword>
<dbReference type="Pfam" id="PF03054">
    <property type="entry name" value="tRNA_Me_trans"/>
    <property type="match status" value="1"/>
</dbReference>
<dbReference type="RefSeq" id="XP_015185769.1">
    <property type="nucleotide sequence ID" value="XM_015330283.1"/>
</dbReference>
<comment type="catalytic activity">
    <reaction evidence="11">
        <text>5-taurinomethyluridine(34) in tRNA + S-sulfanyl-L-cysteinyl-[protein] + AH2 + ATP = 5-taurinomethyl-2-thiouridine(34) in tRNA + L-cysteinyl-[protein] + A + AMP + diphosphate + H(+)</text>
        <dbReference type="Rhea" id="RHEA:47040"/>
        <dbReference type="Rhea" id="RHEA-COMP:10131"/>
        <dbReference type="Rhea" id="RHEA-COMP:11726"/>
        <dbReference type="Rhea" id="RHEA-COMP:11732"/>
        <dbReference type="Rhea" id="RHEA-COMP:11733"/>
        <dbReference type="ChEBI" id="CHEBI:13193"/>
        <dbReference type="ChEBI" id="CHEBI:15378"/>
        <dbReference type="ChEBI" id="CHEBI:17499"/>
        <dbReference type="ChEBI" id="CHEBI:29950"/>
        <dbReference type="ChEBI" id="CHEBI:30616"/>
        <dbReference type="ChEBI" id="CHEBI:33019"/>
        <dbReference type="ChEBI" id="CHEBI:61963"/>
        <dbReference type="ChEBI" id="CHEBI:87171"/>
        <dbReference type="ChEBI" id="CHEBI:87172"/>
        <dbReference type="ChEBI" id="CHEBI:456215"/>
        <dbReference type="EC" id="2.8.1.14"/>
    </reaction>
</comment>
<evidence type="ECO:0000256" key="9">
    <source>
        <dbReference type="ARBA" id="ARBA00022884"/>
    </source>
</evidence>
<dbReference type="Gene3D" id="2.40.30.10">
    <property type="entry name" value="Translation factors"/>
    <property type="match status" value="1"/>
</dbReference>
<dbReference type="InterPro" id="IPR023382">
    <property type="entry name" value="MnmA-like_central_sf"/>
</dbReference>
<keyword evidence="8" id="KW-0067">ATP-binding</keyword>
<dbReference type="NCBIfam" id="TIGR00420">
    <property type="entry name" value="trmU"/>
    <property type="match status" value="1"/>
</dbReference>
<dbReference type="EC" id="2.8.1.14" evidence="3"/>
<comment type="function">
    <text evidence="1">Catalyzes the 2-thiolation of uridine at the wobble position (U34) of mitochondrial tRNA(Lys), tRNA(Glu) and tRNA(Gln). Required for the formation of 5-taurinomethyl-2-thiouridine (tm5s2U) of mitochondrial tRNA(Lys), tRNA(Glu), and tRNA(Gln) at the wobble position. ATP is required to activate the C2 atom of the wobble base.</text>
</comment>
<keyword evidence="9" id="KW-0694">RNA-binding</keyword>
<evidence type="ECO:0000256" key="2">
    <source>
        <dbReference type="ARBA" id="ARBA00006191"/>
    </source>
</evidence>
<dbReference type="Gene3D" id="3.40.50.620">
    <property type="entry name" value="HUPs"/>
    <property type="match status" value="1"/>
</dbReference>
<dbReference type="InterPro" id="IPR014729">
    <property type="entry name" value="Rossmann-like_a/b/a_fold"/>
</dbReference>
<proteinExistence type="inferred from homology"/>
<evidence type="ECO:0000256" key="3">
    <source>
        <dbReference type="ARBA" id="ARBA00011953"/>
    </source>
</evidence>
<keyword evidence="7" id="KW-0547">Nucleotide-binding</keyword>
<evidence type="ECO:0000256" key="11">
    <source>
        <dbReference type="ARBA" id="ARBA00049564"/>
    </source>
</evidence>
<evidence type="ECO:0000256" key="7">
    <source>
        <dbReference type="ARBA" id="ARBA00022741"/>
    </source>
</evidence>
<reference evidence="15" key="1">
    <citation type="submission" date="2025-08" db="UniProtKB">
        <authorList>
            <consortium name="RefSeq"/>
        </authorList>
    </citation>
    <scope>IDENTIFICATION</scope>
    <source>
        <tissue evidence="15">Whole body</tissue>
    </source>
</reference>
<evidence type="ECO:0000313" key="14">
    <source>
        <dbReference type="Proteomes" id="UP000694924"/>
    </source>
</evidence>
<dbReference type="Proteomes" id="UP000694924">
    <property type="component" value="Unplaced"/>
</dbReference>
<feature type="domain" description="tRNA-specific 2-thiouridylase MnmA-like central" evidence="13">
    <location>
        <begin position="180"/>
        <end position="242"/>
    </location>
</feature>
<evidence type="ECO:0000256" key="5">
    <source>
        <dbReference type="ARBA" id="ARBA00022679"/>
    </source>
</evidence>
<gene>
    <name evidence="15" type="primary">LOC107071347</name>
</gene>
<name>A0ABM1IZY2_POLDO</name>
<organism evidence="14 15">
    <name type="scientific">Polistes dominula</name>
    <name type="common">European paper wasp</name>
    <name type="synonym">Vespa dominula</name>
    <dbReference type="NCBI Taxonomy" id="743375"/>
    <lineage>
        <taxon>Eukaryota</taxon>
        <taxon>Metazoa</taxon>
        <taxon>Ecdysozoa</taxon>
        <taxon>Arthropoda</taxon>
        <taxon>Hexapoda</taxon>
        <taxon>Insecta</taxon>
        <taxon>Pterygota</taxon>
        <taxon>Neoptera</taxon>
        <taxon>Endopterygota</taxon>
        <taxon>Hymenoptera</taxon>
        <taxon>Apocrita</taxon>
        <taxon>Aculeata</taxon>
        <taxon>Vespoidea</taxon>
        <taxon>Vespidae</taxon>
        <taxon>Polistinae</taxon>
        <taxon>Polistini</taxon>
        <taxon>Polistes</taxon>
    </lineage>
</organism>
<keyword evidence="5" id="KW-0808">Transferase</keyword>
<feature type="domain" description="tRNA-specific 2-thiouridylase MnmA-like C-terminal" evidence="12">
    <location>
        <begin position="253"/>
        <end position="333"/>
    </location>
</feature>
<evidence type="ECO:0000256" key="1">
    <source>
        <dbReference type="ARBA" id="ARBA00003986"/>
    </source>
</evidence>